<name>A0A061R8B1_9CHLO</name>
<dbReference type="EMBL" id="GBEZ01019872">
    <property type="protein sequence ID" value="JAC66741.1"/>
    <property type="molecule type" value="Transcribed_RNA"/>
</dbReference>
<organism evidence="1">
    <name type="scientific">Tetraselmis sp. GSL018</name>
    <dbReference type="NCBI Taxonomy" id="582737"/>
    <lineage>
        <taxon>Eukaryota</taxon>
        <taxon>Viridiplantae</taxon>
        <taxon>Chlorophyta</taxon>
        <taxon>core chlorophytes</taxon>
        <taxon>Chlorodendrophyceae</taxon>
        <taxon>Chlorodendrales</taxon>
        <taxon>Chlorodendraceae</taxon>
        <taxon>Tetraselmis</taxon>
    </lineage>
</organism>
<gene>
    <name evidence="1" type="ORF">TSPGSL018_12906</name>
</gene>
<dbReference type="AlphaFoldDB" id="A0A061R8B1"/>
<protein>
    <submittedName>
        <fullName evidence="1">Uncharacterized protein</fullName>
    </submittedName>
</protein>
<evidence type="ECO:0000313" key="1">
    <source>
        <dbReference type="EMBL" id="JAC66741.1"/>
    </source>
</evidence>
<feature type="non-terminal residue" evidence="1">
    <location>
        <position position="1"/>
    </location>
</feature>
<reference evidence="1" key="1">
    <citation type="submission" date="2014-05" db="EMBL/GenBank/DDBJ databases">
        <title>The transcriptome of the halophilic microalga Tetraselmis sp. GSL018 isolated from the Great Salt Lake, Utah.</title>
        <authorList>
            <person name="Jinkerson R.E."/>
            <person name="D'Adamo S."/>
            <person name="Posewitz M.C."/>
        </authorList>
    </citation>
    <scope>NUCLEOTIDE SEQUENCE</scope>
    <source>
        <strain evidence="1">GSL018</strain>
    </source>
</reference>
<sequence>GSCCAGRHCTDEGDYTEHCDFVPLNVWSGPCRRICSRSRQGLDMRHLLLPGFNFVGDASLYTLEHSGSTCTRHFSRHSCLHFSRTSIVSKTKSFRDGNGTQEASQNLFTTRRNVLKFAASTSFFVDLTLLSSLSSAASAQTEAYWTFEGALVQTLEARALLDTARERYFQEHVLEARQLRTAFEKLNACLPVVAADVATSGAGGFWGKLRGSPADLMVSTFAIFDRAVDGASFDGQNQNISPRDIEQLEEMEALTEEMLSTTLILVREAEGRSGLPGEEQHEDGVGTHERLLAAVSSLDEILSRVPRRELSRAAREVR</sequence>
<proteinExistence type="predicted"/>
<accession>A0A061R8B1</accession>